<sequence>MGLDKNSKTPCGFCFVLKEGNGVVVEVVDRCEMNIGQTMILISFSFVGGYGKLVQQELEVQRQLVDYGAGSLGSFPPVMPPPHYGRRGGGQNYGGSNRQGREADYQRKRNREDDRQPRESSKRTSDPESRRNFDPDSRPEKNPRFRESTNSDDEEEDDRQQRP</sequence>
<protein>
    <recommendedName>
        <fullName evidence="4">Nuclear cap-binding protein subunit 2</fullName>
    </recommendedName>
</protein>
<keyword evidence="3" id="KW-1185">Reference proteome</keyword>
<evidence type="ECO:0000313" key="3">
    <source>
        <dbReference type="Proteomes" id="UP001162972"/>
    </source>
</evidence>
<comment type="caution">
    <text evidence="2">The sequence shown here is derived from an EMBL/GenBank/DDBJ whole genome shotgun (WGS) entry which is preliminary data.</text>
</comment>
<feature type="region of interest" description="Disordered" evidence="1">
    <location>
        <begin position="69"/>
        <end position="163"/>
    </location>
</feature>
<dbReference type="EMBL" id="JAPFFJ010000009">
    <property type="protein sequence ID" value="KAJ6419024.1"/>
    <property type="molecule type" value="Genomic_DNA"/>
</dbReference>
<organism evidence="2 3">
    <name type="scientific">Salix udensis</name>
    <dbReference type="NCBI Taxonomy" id="889485"/>
    <lineage>
        <taxon>Eukaryota</taxon>
        <taxon>Viridiplantae</taxon>
        <taxon>Streptophyta</taxon>
        <taxon>Embryophyta</taxon>
        <taxon>Tracheophyta</taxon>
        <taxon>Spermatophyta</taxon>
        <taxon>Magnoliopsida</taxon>
        <taxon>eudicotyledons</taxon>
        <taxon>Gunneridae</taxon>
        <taxon>Pentapetalae</taxon>
        <taxon>rosids</taxon>
        <taxon>fabids</taxon>
        <taxon>Malpighiales</taxon>
        <taxon>Salicaceae</taxon>
        <taxon>Saliceae</taxon>
        <taxon>Salix</taxon>
    </lineage>
</organism>
<proteinExistence type="predicted"/>
<name>A0AAD6P6X9_9ROSI</name>
<accession>A0AAD6P6X9</accession>
<dbReference type="AlphaFoldDB" id="A0AAD6P6X9"/>
<reference evidence="2 3" key="1">
    <citation type="journal article" date="2023" name="Int. J. Mol. Sci.">
        <title>De Novo Assembly and Annotation of 11 Diverse Shrub Willow (Salix) Genomes Reveals Novel Gene Organization in Sex-Linked Regions.</title>
        <authorList>
            <person name="Hyden B."/>
            <person name="Feng K."/>
            <person name="Yates T.B."/>
            <person name="Jawdy S."/>
            <person name="Cereghino C."/>
            <person name="Smart L.B."/>
            <person name="Muchero W."/>
        </authorList>
    </citation>
    <scope>NUCLEOTIDE SEQUENCE [LARGE SCALE GENOMIC DNA]</scope>
    <source>
        <tissue evidence="2">Shoot tip</tissue>
    </source>
</reference>
<gene>
    <name evidence="2" type="ORF">OIU84_029182</name>
</gene>
<evidence type="ECO:0000313" key="2">
    <source>
        <dbReference type="EMBL" id="KAJ6419024.1"/>
    </source>
</evidence>
<dbReference type="Proteomes" id="UP001162972">
    <property type="component" value="Chromosome 7"/>
</dbReference>
<evidence type="ECO:0000256" key="1">
    <source>
        <dbReference type="SAM" id="MobiDB-lite"/>
    </source>
</evidence>
<feature type="compositionally biased region" description="Acidic residues" evidence="1">
    <location>
        <begin position="150"/>
        <end position="163"/>
    </location>
</feature>
<evidence type="ECO:0008006" key="4">
    <source>
        <dbReference type="Google" id="ProtNLM"/>
    </source>
</evidence>
<feature type="compositionally biased region" description="Basic and acidic residues" evidence="1">
    <location>
        <begin position="99"/>
        <end position="149"/>
    </location>
</feature>